<dbReference type="Proteomes" id="UP000005297">
    <property type="component" value="Unassembled WGS sequence"/>
</dbReference>
<dbReference type="HOGENOM" id="CLU_1376723_0_0_0"/>
<evidence type="ECO:0000313" key="1">
    <source>
        <dbReference type="EMBL" id="EAU54841.1"/>
    </source>
</evidence>
<keyword evidence="2" id="KW-1185">Reference proteome</keyword>
<name>Q0F043_9PROT</name>
<reference evidence="1 2" key="1">
    <citation type="submission" date="2006-09" db="EMBL/GenBank/DDBJ databases">
        <authorList>
            <person name="Emerson D."/>
            <person name="Ferriera S."/>
            <person name="Johnson J."/>
            <person name="Kravitz S."/>
            <person name="Halpern A."/>
            <person name="Remington K."/>
            <person name="Beeson K."/>
            <person name="Tran B."/>
            <person name="Rogers Y.-H."/>
            <person name="Friedman R."/>
            <person name="Venter J.C."/>
        </authorList>
    </citation>
    <scope>NUCLEOTIDE SEQUENCE [LARGE SCALE GENOMIC DNA]</scope>
    <source>
        <strain evidence="1 2">PV-1</strain>
    </source>
</reference>
<protein>
    <submittedName>
        <fullName evidence="1">Uncharacterized protein</fullName>
    </submittedName>
</protein>
<organism evidence="1 2">
    <name type="scientific">Mariprofundus ferrooxydans PV-1</name>
    <dbReference type="NCBI Taxonomy" id="314345"/>
    <lineage>
        <taxon>Bacteria</taxon>
        <taxon>Pseudomonadati</taxon>
        <taxon>Pseudomonadota</taxon>
        <taxon>Candidatius Mariprofundia</taxon>
        <taxon>Mariprofundales</taxon>
        <taxon>Mariprofundaceae</taxon>
        <taxon>Mariprofundus</taxon>
    </lineage>
</organism>
<evidence type="ECO:0000313" key="2">
    <source>
        <dbReference type="Proteomes" id="UP000005297"/>
    </source>
</evidence>
<dbReference type="AlphaFoldDB" id="Q0F043"/>
<proteinExistence type="predicted"/>
<accession>Q0F043</accession>
<comment type="caution">
    <text evidence="1">The sequence shown here is derived from an EMBL/GenBank/DDBJ whole genome shotgun (WGS) entry which is preliminary data.</text>
</comment>
<dbReference type="EMBL" id="AATS01000005">
    <property type="protein sequence ID" value="EAU54841.1"/>
    <property type="molecule type" value="Genomic_DNA"/>
</dbReference>
<dbReference type="STRING" id="314344.AL013_13630"/>
<dbReference type="InParanoid" id="Q0F043"/>
<gene>
    <name evidence="1" type="ORF">SPV1_09108</name>
</gene>
<sequence>MPVAATASPKPGNYCPDTVATLHAVANDLSAGLDLTMRSRSAQINGNPATAVTDLNSVGSTLSLAASHGTAARTSLLIDAIIQAKPAADYARLLTWFPLLHASLQPLGDDAAARAADDLISRAEDIMQGDQEGDPLQLLNEARHMLACDGLDIPLQEAIQARDKLISSFSEHTKANAYDPLLKALHSALAYTLKSNEP</sequence>